<sequence>MATKITKWTRDKPSANNDFVDPTRRSHQPLAHHLTAQHTDTLYQLATQQQHKEEEDKQRENIESREDAVVRRRIAWLRAQLHEVTLGGDKSPTRGSPKAPKATGRKEEEKEKEKKVTVKEEVERLKEEVERLRKEADKRKEVLSRVRTYIPVPPSPVTPKERGRKIHAKVVEVRREQVKEKEEQRQQKRRDEEGWSRRTLLNQQKAEEQIWREQEEQRLKRDKLRRDLDILCEEREKARVEERKKVERQRQDLNYSHHVYNIYSTHQDQQAAIEKKKRREELEREIAKVKEARAWEEEQEATRREEELRYSEVKQAFARRVKQSTLDKMKGKRITYISPPSHTPAVTFAKVSTSPTVSATSAISLMGRPVSPNVSASVKA</sequence>
<feature type="compositionally biased region" description="Basic and acidic residues" evidence="2">
    <location>
        <begin position="104"/>
        <end position="120"/>
    </location>
</feature>
<gene>
    <name evidence="3" type="ORF">Pcinc_028729</name>
</gene>
<dbReference type="EMBL" id="JAWQEG010003538">
    <property type="protein sequence ID" value="KAK3865687.1"/>
    <property type="molecule type" value="Genomic_DNA"/>
</dbReference>
<feature type="region of interest" description="Disordered" evidence="2">
    <location>
        <begin position="1"/>
        <end position="31"/>
    </location>
</feature>
<feature type="compositionally biased region" description="Basic and acidic residues" evidence="2">
    <location>
        <begin position="50"/>
        <end position="66"/>
    </location>
</feature>
<keyword evidence="1" id="KW-0175">Coiled coil</keyword>
<comment type="caution">
    <text evidence="3">The sequence shown here is derived from an EMBL/GenBank/DDBJ whole genome shotgun (WGS) entry which is preliminary data.</text>
</comment>
<proteinExistence type="predicted"/>
<feature type="region of interest" description="Disordered" evidence="2">
    <location>
        <begin position="45"/>
        <end position="66"/>
    </location>
</feature>
<evidence type="ECO:0000256" key="2">
    <source>
        <dbReference type="SAM" id="MobiDB-lite"/>
    </source>
</evidence>
<dbReference type="Proteomes" id="UP001286313">
    <property type="component" value="Unassembled WGS sequence"/>
</dbReference>
<feature type="region of interest" description="Disordered" evidence="2">
    <location>
        <begin position="175"/>
        <end position="200"/>
    </location>
</feature>
<dbReference type="AlphaFoldDB" id="A0AAE1K6S8"/>
<feature type="coiled-coil region" evidence="1">
    <location>
        <begin position="272"/>
        <end position="299"/>
    </location>
</feature>
<name>A0AAE1K6S8_PETCI</name>
<keyword evidence="4" id="KW-1185">Reference proteome</keyword>
<accession>A0AAE1K6S8</accession>
<feature type="region of interest" description="Disordered" evidence="2">
    <location>
        <begin position="82"/>
        <end position="120"/>
    </location>
</feature>
<evidence type="ECO:0000256" key="1">
    <source>
        <dbReference type="SAM" id="Coils"/>
    </source>
</evidence>
<evidence type="ECO:0000313" key="3">
    <source>
        <dbReference type="EMBL" id="KAK3865687.1"/>
    </source>
</evidence>
<evidence type="ECO:0000313" key="4">
    <source>
        <dbReference type="Proteomes" id="UP001286313"/>
    </source>
</evidence>
<organism evidence="3 4">
    <name type="scientific">Petrolisthes cinctipes</name>
    <name type="common">Flat porcelain crab</name>
    <dbReference type="NCBI Taxonomy" id="88211"/>
    <lineage>
        <taxon>Eukaryota</taxon>
        <taxon>Metazoa</taxon>
        <taxon>Ecdysozoa</taxon>
        <taxon>Arthropoda</taxon>
        <taxon>Crustacea</taxon>
        <taxon>Multicrustacea</taxon>
        <taxon>Malacostraca</taxon>
        <taxon>Eumalacostraca</taxon>
        <taxon>Eucarida</taxon>
        <taxon>Decapoda</taxon>
        <taxon>Pleocyemata</taxon>
        <taxon>Anomura</taxon>
        <taxon>Galatheoidea</taxon>
        <taxon>Porcellanidae</taxon>
        <taxon>Petrolisthes</taxon>
    </lineage>
</organism>
<protein>
    <submittedName>
        <fullName evidence="3">Uncharacterized protein</fullName>
    </submittedName>
</protein>
<reference evidence="3" key="1">
    <citation type="submission" date="2023-10" db="EMBL/GenBank/DDBJ databases">
        <title>Genome assemblies of two species of porcelain crab, Petrolisthes cinctipes and Petrolisthes manimaculis (Anomura: Porcellanidae).</title>
        <authorList>
            <person name="Angst P."/>
        </authorList>
    </citation>
    <scope>NUCLEOTIDE SEQUENCE</scope>
    <source>
        <strain evidence="3">PB745_01</strain>
        <tissue evidence="3">Gill</tissue>
    </source>
</reference>
<feature type="compositionally biased region" description="Basic and acidic residues" evidence="2">
    <location>
        <begin position="175"/>
        <end position="196"/>
    </location>
</feature>